<evidence type="ECO:0000313" key="2">
    <source>
        <dbReference type="Proteomes" id="UP000030111"/>
    </source>
</evidence>
<proteinExistence type="predicted"/>
<dbReference type="eggNOG" id="COG4680">
    <property type="taxonomic scope" value="Bacteria"/>
</dbReference>
<accession>A0A0A2MH98</accession>
<dbReference type="GO" id="GO:0110001">
    <property type="term" value="C:toxin-antitoxin complex"/>
    <property type="evidence" value="ECO:0007669"/>
    <property type="project" value="InterPro"/>
</dbReference>
<protein>
    <submittedName>
        <fullName evidence="1">Toxin RelE</fullName>
    </submittedName>
</protein>
<keyword evidence="2" id="KW-1185">Reference proteome</keyword>
<dbReference type="EMBL" id="JRLY01000030">
    <property type="protein sequence ID" value="KGO90996.1"/>
    <property type="molecule type" value="Genomic_DNA"/>
</dbReference>
<dbReference type="Proteomes" id="UP000030111">
    <property type="component" value="Unassembled WGS sequence"/>
</dbReference>
<comment type="caution">
    <text evidence="1">The sequence shown here is derived from an EMBL/GenBank/DDBJ whole genome shotgun (WGS) entry which is preliminary data.</text>
</comment>
<gene>
    <name evidence="1" type="ORF">Q766_20370</name>
</gene>
<dbReference type="GO" id="GO:0003723">
    <property type="term" value="F:RNA binding"/>
    <property type="evidence" value="ECO:0007669"/>
    <property type="project" value="InterPro"/>
</dbReference>
<reference evidence="1 2" key="1">
    <citation type="submission" date="2013-09" db="EMBL/GenBank/DDBJ databases">
        <authorList>
            <person name="Zeng Z."/>
            <person name="Chen C."/>
        </authorList>
    </citation>
    <scope>NUCLEOTIDE SEQUENCE [LARGE SCALE GENOMIC DNA]</scope>
    <source>
        <strain evidence="1 2">WB 4.1-42</strain>
    </source>
</reference>
<name>A0A0A2MH98_9FLAO</name>
<organism evidence="1 2">
    <name type="scientific">Flavobacterium subsaxonicum WB 4.1-42 = DSM 21790</name>
    <dbReference type="NCBI Taxonomy" id="1121898"/>
    <lineage>
        <taxon>Bacteria</taxon>
        <taxon>Pseudomonadati</taxon>
        <taxon>Bacteroidota</taxon>
        <taxon>Flavobacteriia</taxon>
        <taxon>Flavobacteriales</taxon>
        <taxon>Flavobacteriaceae</taxon>
        <taxon>Flavobacterium</taxon>
    </lineage>
</organism>
<evidence type="ECO:0000313" key="1">
    <source>
        <dbReference type="EMBL" id="KGO90996.1"/>
    </source>
</evidence>
<dbReference type="AlphaFoldDB" id="A0A0A2MH98"/>
<sequence length="108" mass="12844">MNVIVKKVILYYIEKYPDAKTALLVWYNEFLKKDFKTFQDIKQLYGSASIVANNRVVFNIKGNNYRLIVSLNFRQQAVYIIWFGTHSEYDKINVETISFDTRILNHKI</sequence>
<dbReference type="InterPro" id="IPR018669">
    <property type="entry name" value="Toxin_HigB"/>
</dbReference>
<dbReference type="OrthoDB" id="9799912at2"/>
<dbReference type="STRING" id="1121898.GCA_000422725_03929"/>
<dbReference type="GO" id="GO:0004519">
    <property type="term" value="F:endonuclease activity"/>
    <property type="evidence" value="ECO:0007669"/>
    <property type="project" value="InterPro"/>
</dbReference>
<dbReference type="Pfam" id="PF09907">
    <property type="entry name" value="HigB_toxin"/>
    <property type="match status" value="1"/>
</dbReference>
<dbReference type="RefSeq" id="WP_026993341.1">
    <property type="nucleotide sequence ID" value="NZ_JRLY01000030.1"/>
</dbReference>